<keyword evidence="3" id="KW-1185">Reference proteome</keyword>
<dbReference type="EMBL" id="JAGKTC010000004">
    <property type="protein sequence ID" value="MBP3985923.1"/>
    <property type="molecule type" value="Genomic_DNA"/>
</dbReference>
<dbReference type="RefSeq" id="WP_210537824.1">
    <property type="nucleotide sequence ID" value="NZ_JAGKTC010000004.1"/>
</dbReference>
<evidence type="ECO:0000313" key="2">
    <source>
        <dbReference type="EMBL" id="MBP3985923.1"/>
    </source>
</evidence>
<reference evidence="2" key="2">
    <citation type="submission" date="2021-03" db="EMBL/GenBank/DDBJ databases">
        <authorList>
            <person name="Cao W."/>
        </authorList>
    </citation>
    <scope>NUCLEOTIDE SEQUENCE</scope>
    <source>
        <strain evidence="2">110414</strain>
    </source>
</reference>
<evidence type="ECO:0000313" key="3">
    <source>
        <dbReference type="Proteomes" id="UP000673447"/>
    </source>
</evidence>
<gene>
    <name evidence="2" type="ORF">J5837_16070</name>
</gene>
<dbReference type="AlphaFoldDB" id="A0A941B1D8"/>
<accession>A0A941B1D8</accession>
<comment type="caution">
    <text evidence="2">The sequence shown here is derived from an EMBL/GenBank/DDBJ whole genome shotgun (WGS) entry which is preliminary data.</text>
</comment>
<name>A0A941B1D8_9GAMM</name>
<evidence type="ECO:0000256" key="1">
    <source>
        <dbReference type="SAM" id="Phobius"/>
    </source>
</evidence>
<protein>
    <submittedName>
        <fullName evidence="2">Uncharacterized protein</fullName>
    </submittedName>
</protein>
<organism evidence="2 3">
    <name type="scientific">Pseudoxanthomonas helianthi</name>
    <dbReference type="NCBI Taxonomy" id="1453541"/>
    <lineage>
        <taxon>Bacteria</taxon>
        <taxon>Pseudomonadati</taxon>
        <taxon>Pseudomonadota</taxon>
        <taxon>Gammaproteobacteria</taxon>
        <taxon>Lysobacterales</taxon>
        <taxon>Lysobacteraceae</taxon>
        <taxon>Pseudoxanthomonas</taxon>
    </lineage>
</organism>
<reference evidence="2" key="1">
    <citation type="journal article" date="2016" name="Int. J. Syst. Evol. Microbiol.">
        <title>Pseudoxanthomonas helianthi sp. nov., isolated from roots of Jerusalem artichoke (Helianthus tuberosus).</title>
        <authorList>
            <person name="Kittiwongwattana C."/>
            <person name="Thawai C."/>
        </authorList>
    </citation>
    <scope>NUCLEOTIDE SEQUENCE</scope>
    <source>
        <strain evidence="2">110414</strain>
    </source>
</reference>
<keyword evidence="1" id="KW-0472">Membrane</keyword>
<feature type="transmembrane region" description="Helical" evidence="1">
    <location>
        <begin position="43"/>
        <end position="61"/>
    </location>
</feature>
<dbReference type="Proteomes" id="UP000673447">
    <property type="component" value="Unassembled WGS sequence"/>
</dbReference>
<proteinExistence type="predicted"/>
<keyword evidence="1" id="KW-1133">Transmembrane helix</keyword>
<keyword evidence="1" id="KW-0812">Transmembrane</keyword>
<sequence length="64" mass="6829">MSASGSRAYCRVSALIFSVVALLQVYRASLGLPLAVGQFEIPVAASWFAAVVAGAMAIWGWRQR</sequence>